<evidence type="ECO:0000313" key="4">
    <source>
        <dbReference type="Proteomes" id="UP000321306"/>
    </source>
</evidence>
<dbReference type="RefSeq" id="WP_146884448.1">
    <property type="nucleotide sequence ID" value="NZ_BJXB01000009.1"/>
</dbReference>
<evidence type="ECO:0000256" key="1">
    <source>
        <dbReference type="SAM" id="MobiDB-lite"/>
    </source>
</evidence>
<dbReference type="InterPro" id="IPR005183">
    <property type="entry name" value="DUF305_CopM-like"/>
</dbReference>
<dbReference type="Gene3D" id="1.20.1260.10">
    <property type="match status" value="1"/>
</dbReference>
<dbReference type="InterPro" id="IPR012347">
    <property type="entry name" value="Ferritin-like"/>
</dbReference>
<name>A0A511N197_DEIC1</name>
<feature type="domain" description="DUF305" evidence="2">
    <location>
        <begin position="34"/>
        <end position="183"/>
    </location>
</feature>
<dbReference type="Proteomes" id="UP000321306">
    <property type="component" value="Unassembled WGS sequence"/>
</dbReference>
<sequence>MNNPRKVLFPLLWVLCGFMLGLLAFRSPQPNQQDIGFLQGMIAHHNQAVDMAIRLHERLTALNQRSPLQITLKAISFDIQSGQTNQVGQMMGWLHQYGQPVTGEPMDPSHMGMATPEDVKSLSTLPLNDAQNKFLGLMIRHHQGGVKMAQAAVSTARLPVVRNLAQKIIQAQQNEIEELTRLLKQQGGEVPTSPQDATPGMHHQQDNP</sequence>
<evidence type="ECO:0000313" key="3">
    <source>
        <dbReference type="EMBL" id="GEM46632.1"/>
    </source>
</evidence>
<gene>
    <name evidence="3" type="ORF">DC3_22670</name>
</gene>
<accession>A0A511N197</accession>
<dbReference type="PANTHER" id="PTHR36933:SF1">
    <property type="entry name" value="SLL0788 PROTEIN"/>
    <property type="match status" value="1"/>
</dbReference>
<dbReference type="Pfam" id="PF03713">
    <property type="entry name" value="DUF305"/>
    <property type="match status" value="1"/>
</dbReference>
<protein>
    <submittedName>
        <fullName evidence="3">DUF305 domain-containing protein</fullName>
    </submittedName>
</protein>
<dbReference type="EMBL" id="BJXB01000009">
    <property type="protein sequence ID" value="GEM46632.1"/>
    <property type="molecule type" value="Genomic_DNA"/>
</dbReference>
<reference evidence="3 4" key="1">
    <citation type="submission" date="2019-07" db="EMBL/GenBank/DDBJ databases">
        <title>Whole genome shotgun sequence of Deinococcus cellulosilyticus NBRC 106333.</title>
        <authorList>
            <person name="Hosoyama A."/>
            <person name="Uohara A."/>
            <person name="Ohji S."/>
            <person name="Ichikawa N."/>
        </authorList>
    </citation>
    <scope>NUCLEOTIDE SEQUENCE [LARGE SCALE GENOMIC DNA]</scope>
    <source>
        <strain evidence="3 4">NBRC 106333</strain>
    </source>
</reference>
<keyword evidence="4" id="KW-1185">Reference proteome</keyword>
<comment type="caution">
    <text evidence="3">The sequence shown here is derived from an EMBL/GenBank/DDBJ whole genome shotgun (WGS) entry which is preliminary data.</text>
</comment>
<evidence type="ECO:0000259" key="2">
    <source>
        <dbReference type="Pfam" id="PF03713"/>
    </source>
</evidence>
<dbReference type="OrthoDB" id="26872at2"/>
<dbReference type="PANTHER" id="PTHR36933">
    <property type="entry name" value="SLL0788 PROTEIN"/>
    <property type="match status" value="1"/>
</dbReference>
<organism evidence="3 4">
    <name type="scientific">Deinococcus cellulosilyticus (strain DSM 18568 / NBRC 106333 / KACC 11606 / 5516J-15)</name>
    <dbReference type="NCBI Taxonomy" id="1223518"/>
    <lineage>
        <taxon>Bacteria</taxon>
        <taxon>Thermotogati</taxon>
        <taxon>Deinococcota</taxon>
        <taxon>Deinococci</taxon>
        <taxon>Deinococcales</taxon>
        <taxon>Deinococcaceae</taxon>
        <taxon>Deinococcus</taxon>
    </lineage>
</organism>
<dbReference type="AlphaFoldDB" id="A0A511N197"/>
<proteinExistence type="predicted"/>
<feature type="region of interest" description="Disordered" evidence="1">
    <location>
        <begin position="184"/>
        <end position="208"/>
    </location>
</feature>